<gene>
    <name evidence="1" type="ORF">XF9B_40200</name>
</gene>
<accession>A0A810C3R4</accession>
<protein>
    <submittedName>
        <fullName evidence="1">Uncharacterized protein</fullName>
    </submittedName>
</protein>
<sequence>MGAVSPGSPPQTIRMISAKKALIARPVPIRSVPAQLGFKILDDAMKQTRGKRVGHFPFQMPITRDPGFLLSQLVLCHQTGPPANRRADSQTVSLKFSDHLPWFPVR</sequence>
<evidence type="ECO:0000313" key="1">
    <source>
        <dbReference type="EMBL" id="BCE82599.1"/>
    </source>
</evidence>
<proteinExistence type="predicted"/>
<name>A0A810C3R4_9BRAD</name>
<dbReference type="EMBL" id="AP023098">
    <property type="protein sequence ID" value="BCE82599.1"/>
    <property type="molecule type" value="Genomic_DNA"/>
</dbReference>
<dbReference type="AlphaFoldDB" id="A0A810C3R4"/>
<reference evidence="1" key="1">
    <citation type="submission" date="2020-05" db="EMBL/GenBank/DDBJ databases">
        <title>Complete genome sequence of Bradyrhizobium diazoefficiens XF9 isolated from soybean nodule.</title>
        <authorList>
            <person name="Noda R."/>
            <person name="Kakizaki K."/>
            <person name="Minamisawa K."/>
        </authorList>
    </citation>
    <scope>NUCLEOTIDE SEQUENCE</scope>
    <source>
        <strain evidence="1">XF9</strain>
    </source>
</reference>
<organism evidence="1">
    <name type="scientific">Bradyrhizobium diazoefficiens</name>
    <dbReference type="NCBI Taxonomy" id="1355477"/>
    <lineage>
        <taxon>Bacteria</taxon>
        <taxon>Pseudomonadati</taxon>
        <taxon>Pseudomonadota</taxon>
        <taxon>Alphaproteobacteria</taxon>
        <taxon>Hyphomicrobiales</taxon>
        <taxon>Nitrobacteraceae</taxon>
        <taxon>Bradyrhizobium</taxon>
    </lineage>
</organism>